<evidence type="ECO:0000256" key="4">
    <source>
        <dbReference type="ARBA" id="ARBA00022771"/>
    </source>
</evidence>
<dbReference type="EMBL" id="ML769393">
    <property type="protein sequence ID" value="KAE9407897.1"/>
    <property type="molecule type" value="Genomic_DNA"/>
</dbReference>
<dbReference type="InterPro" id="IPR013087">
    <property type="entry name" value="Znf_C2H2_type"/>
</dbReference>
<feature type="domain" description="C2H2-type" evidence="11">
    <location>
        <begin position="2"/>
        <end position="29"/>
    </location>
</feature>
<dbReference type="GO" id="GO:0000981">
    <property type="term" value="F:DNA-binding transcription factor activity, RNA polymerase II-specific"/>
    <property type="evidence" value="ECO:0007669"/>
    <property type="project" value="TreeGrafter"/>
</dbReference>
<dbReference type="GO" id="GO:0008270">
    <property type="term" value="F:zinc ion binding"/>
    <property type="evidence" value="ECO:0007669"/>
    <property type="project" value="UniProtKB-KW"/>
</dbReference>
<keyword evidence="6" id="KW-0805">Transcription regulation</keyword>
<feature type="domain" description="C2H2-type" evidence="11">
    <location>
        <begin position="30"/>
        <end position="54"/>
    </location>
</feature>
<gene>
    <name evidence="12" type="ORF">BT96DRAFT_914264</name>
</gene>
<evidence type="ECO:0000313" key="12">
    <source>
        <dbReference type="EMBL" id="KAE9407897.1"/>
    </source>
</evidence>
<dbReference type="GO" id="GO:0005634">
    <property type="term" value="C:nucleus"/>
    <property type="evidence" value="ECO:0007669"/>
    <property type="project" value="UniProtKB-SubCell"/>
</dbReference>
<sequence length="154" mass="17326">MHQCEICLKQFPRPSGLKTHMNIHNNHKPFSCAYPGCKRTFTVRSNAKRHLRTHGINPDDVAADLMVPRSTLGFEVNFDEPVVQAEQEHGFNSVMPPLKWMTPSLSSLRSVPEDADSDWEDGNEDAIVEQCAHSLKIPLKHVIPSEDQEGIGEE</sequence>
<protein>
    <recommendedName>
        <fullName evidence="11">C2H2-type domain-containing protein</fullName>
    </recommendedName>
</protein>
<dbReference type="Proteomes" id="UP000799118">
    <property type="component" value="Unassembled WGS sequence"/>
</dbReference>
<evidence type="ECO:0000256" key="5">
    <source>
        <dbReference type="ARBA" id="ARBA00022833"/>
    </source>
</evidence>
<dbReference type="SUPFAM" id="SSF57667">
    <property type="entry name" value="beta-beta-alpha zinc fingers"/>
    <property type="match status" value="1"/>
</dbReference>
<name>A0A6A4IFL3_9AGAR</name>
<keyword evidence="5" id="KW-0862">Zinc</keyword>
<keyword evidence="4 10" id="KW-0863">Zinc-finger</keyword>
<dbReference type="PROSITE" id="PS50157">
    <property type="entry name" value="ZINC_FINGER_C2H2_2"/>
    <property type="match status" value="2"/>
</dbReference>
<evidence type="ECO:0000256" key="2">
    <source>
        <dbReference type="ARBA" id="ARBA00022723"/>
    </source>
</evidence>
<keyword evidence="8" id="KW-0539">Nucleus</keyword>
<evidence type="ECO:0000256" key="6">
    <source>
        <dbReference type="ARBA" id="ARBA00023015"/>
    </source>
</evidence>
<dbReference type="SMART" id="SM00355">
    <property type="entry name" value="ZnF_C2H2"/>
    <property type="match status" value="2"/>
</dbReference>
<accession>A0A6A4IFL3</accession>
<dbReference type="InterPro" id="IPR036236">
    <property type="entry name" value="Znf_C2H2_sf"/>
</dbReference>
<evidence type="ECO:0000256" key="1">
    <source>
        <dbReference type="ARBA" id="ARBA00004123"/>
    </source>
</evidence>
<dbReference type="InterPro" id="IPR051565">
    <property type="entry name" value="Sal_C2H2-zinc-finger"/>
</dbReference>
<keyword evidence="7" id="KW-0804">Transcription</keyword>
<proteinExistence type="inferred from homology"/>
<evidence type="ECO:0000256" key="8">
    <source>
        <dbReference type="ARBA" id="ARBA00023242"/>
    </source>
</evidence>
<dbReference type="PANTHER" id="PTHR23233">
    <property type="entry name" value="SAL-LIKE PROTEIN"/>
    <property type="match status" value="1"/>
</dbReference>
<dbReference type="OrthoDB" id="6077919at2759"/>
<keyword evidence="2" id="KW-0479">Metal-binding</keyword>
<dbReference type="PANTHER" id="PTHR23233:SF84">
    <property type="entry name" value="FI23031P1"/>
    <property type="match status" value="1"/>
</dbReference>
<evidence type="ECO:0000259" key="11">
    <source>
        <dbReference type="PROSITE" id="PS50157"/>
    </source>
</evidence>
<evidence type="ECO:0000256" key="3">
    <source>
        <dbReference type="ARBA" id="ARBA00022737"/>
    </source>
</evidence>
<dbReference type="AlphaFoldDB" id="A0A6A4IFL3"/>
<evidence type="ECO:0000313" key="13">
    <source>
        <dbReference type="Proteomes" id="UP000799118"/>
    </source>
</evidence>
<evidence type="ECO:0000256" key="10">
    <source>
        <dbReference type="PROSITE-ProRule" id="PRU00042"/>
    </source>
</evidence>
<keyword evidence="13" id="KW-1185">Reference proteome</keyword>
<comment type="similarity">
    <text evidence="9">Belongs to the sal C2H2-type zinc-finger protein family.</text>
</comment>
<dbReference type="Gene3D" id="3.30.160.60">
    <property type="entry name" value="Classic Zinc Finger"/>
    <property type="match status" value="2"/>
</dbReference>
<dbReference type="PROSITE" id="PS00028">
    <property type="entry name" value="ZINC_FINGER_C2H2_1"/>
    <property type="match status" value="2"/>
</dbReference>
<evidence type="ECO:0000256" key="9">
    <source>
        <dbReference type="ARBA" id="ARBA00038474"/>
    </source>
</evidence>
<evidence type="ECO:0000256" key="7">
    <source>
        <dbReference type="ARBA" id="ARBA00023163"/>
    </source>
</evidence>
<comment type="subcellular location">
    <subcellularLocation>
        <location evidence="1">Nucleus</location>
    </subcellularLocation>
</comment>
<dbReference type="Pfam" id="PF00096">
    <property type="entry name" value="zf-C2H2"/>
    <property type="match status" value="2"/>
</dbReference>
<dbReference type="GO" id="GO:0000978">
    <property type="term" value="F:RNA polymerase II cis-regulatory region sequence-specific DNA binding"/>
    <property type="evidence" value="ECO:0007669"/>
    <property type="project" value="TreeGrafter"/>
</dbReference>
<keyword evidence="3" id="KW-0677">Repeat</keyword>
<reference evidence="12" key="1">
    <citation type="journal article" date="2019" name="Environ. Microbiol.">
        <title>Fungal ecological strategies reflected in gene transcription - a case study of two litter decomposers.</title>
        <authorList>
            <person name="Barbi F."/>
            <person name="Kohler A."/>
            <person name="Barry K."/>
            <person name="Baskaran P."/>
            <person name="Daum C."/>
            <person name="Fauchery L."/>
            <person name="Ihrmark K."/>
            <person name="Kuo A."/>
            <person name="LaButti K."/>
            <person name="Lipzen A."/>
            <person name="Morin E."/>
            <person name="Grigoriev I.V."/>
            <person name="Henrissat B."/>
            <person name="Lindahl B."/>
            <person name="Martin F."/>
        </authorList>
    </citation>
    <scope>NUCLEOTIDE SEQUENCE</scope>
    <source>
        <strain evidence="12">JB14</strain>
    </source>
</reference>
<organism evidence="12 13">
    <name type="scientific">Gymnopus androsaceus JB14</name>
    <dbReference type="NCBI Taxonomy" id="1447944"/>
    <lineage>
        <taxon>Eukaryota</taxon>
        <taxon>Fungi</taxon>
        <taxon>Dikarya</taxon>
        <taxon>Basidiomycota</taxon>
        <taxon>Agaricomycotina</taxon>
        <taxon>Agaricomycetes</taxon>
        <taxon>Agaricomycetidae</taxon>
        <taxon>Agaricales</taxon>
        <taxon>Marasmiineae</taxon>
        <taxon>Omphalotaceae</taxon>
        <taxon>Gymnopus</taxon>
    </lineage>
</organism>